<dbReference type="STRING" id="81985.R0HD06"/>
<reference evidence="2" key="1">
    <citation type="journal article" date="2013" name="Nat. Genet.">
        <title>The Capsella rubella genome and the genomic consequences of rapid mating system evolution.</title>
        <authorList>
            <person name="Slotte T."/>
            <person name="Hazzouri K.M."/>
            <person name="Agren J.A."/>
            <person name="Koenig D."/>
            <person name="Maumus F."/>
            <person name="Guo Y.L."/>
            <person name="Steige K."/>
            <person name="Platts A.E."/>
            <person name="Escobar J.S."/>
            <person name="Newman L.K."/>
            <person name="Wang W."/>
            <person name="Mandakova T."/>
            <person name="Vello E."/>
            <person name="Smith L.M."/>
            <person name="Henz S.R."/>
            <person name="Steffen J."/>
            <person name="Takuno S."/>
            <person name="Brandvain Y."/>
            <person name="Coop G."/>
            <person name="Andolfatto P."/>
            <person name="Hu T.T."/>
            <person name="Blanchette M."/>
            <person name="Clark R.M."/>
            <person name="Quesneville H."/>
            <person name="Nordborg M."/>
            <person name="Gaut B.S."/>
            <person name="Lysak M.A."/>
            <person name="Jenkins J."/>
            <person name="Grimwood J."/>
            <person name="Chapman J."/>
            <person name="Prochnik S."/>
            <person name="Shu S."/>
            <person name="Rokhsar D."/>
            <person name="Schmutz J."/>
            <person name="Weigel D."/>
            <person name="Wright S.I."/>
        </authorList>
    </citation>
    <scope>NUCLEOTIDE SEQUENCE [LARGE SCALE GENOMIC DNA]</scope>
    <source>
        <strain evidence="2">cv. Monte Gargano</strain>
    </source>
</reference>
<dbReference type="KEGG" id="crb:17883918"/>
<dbReference type="OrthoDB" id="1424894at2759"/>
<dbReference type="EMBL" id="KB870810">
    <property type="protein sequence ID" value="EOA21573.1"/>
    <property type="molecule type" value="Genomic_DNA"/>
</dbReference>
<keyword evidence="2" id="KW-1185">Reference proteome</keyword>
<name>R0HD06_9BRAS</name>
<dbReference type="eggNOG" id="ENOG502R1K7">
    <property type="taxonomic scope" value="Eukaryota"/>
</dbReference>
<evidence type="ECO:0000313" key="2">
    <source>
        <dbReference type="Proteomes" id="UP000029121"/>
    </source>
</evidence>
<accession>R0HD06</accession>
<protein>
    <submittedName>
        <fullName evidence="1">Uncharacterized protein</fullName>
    </submittedName>
</protein>
<dbReference type="AlphaFoldDB" id="R0HD06"/>
<gene>
    <name evidence="1" type="ORF">CARUB_v10001984mg</name>
</gene>
<sequence length="205" mass="23452">MLEFTDKGNINWLLKKQEMASSYYMGSEDVSRKRKSLDFLANDHELVKRSEATKFMDTSFDHKRRRFISEDSTNMNNNIEEGYYHHHHMSLDLELNLSPSLIDLNHHHDLSCNKNYVEVEKKKMTEKGTKKSLARVAFDLDEDCCDRGGVGGGSEEEMVARVCIKCHTLVMLCKASPACPNCKFMHSPEDTSLSLLFTPKPTLLA</sequence>
<evidence type="ECO:0000313" key="1">
    <source>
        <dbReference type="EMBL" id="EOA21573.1"/>
    </source>
</evidence>
<organism evidence="1 2">
    <name type="scientific">Capsella rubella</name>
    <dbReference type="NCBI Taxonomy" id="81985"/>
    <lineage>
        <taxon>Eukaryota</taxon>
        <taxon>Viridiplantae</taxon>
        <taxon>Streptophyta</taxon>
        <taxon>Embryophyta</taxon>
        <taxon>Tracheophyta</taxon>
        <taxon>Spermatophyta</taxon>
        <taxon>Magnoliopsida</taxon>
        <taxon>eudicotyledons</taxon>
        <taxon>Gunneridae</taxon>
        <taxon>Pentapetalae</taxon>
        <taxon>rosids</taxon>
        <taxon>malvids</taxon>
        <taxon>Brassicales</taxon>
        <taxon>Brassicaceae</taxon>
        <taxon>Camelineae</taxon>
        <taxon>Capsella</taxon>
    </lineage>
</organism>
<proteinExistence type="predicted"/>
<dbReference type="Proteomes" id="UP000029121">
    <property type="component" value="Unassembled WGS sequence"/>
</dbReference>